<dbReference type="RefSeq" id="WP_090855535.1">
    <property type="nucleotide sequence ID" value="NZ_FMZM01000005.1"/>
</dbReference>
<keyword evidence="2" id="KW-0255">Endonuclease</keyword>
<dbReference type="InterPro" id="IPR036691">
    <property type="entry name" value="Endo/exonu/phosph_ase_sf"/>
</dbReference>
<organism evidence="2 3">
    <name type="scientific">Nocardioides lianchengensis</name>
    <dbReference type="NCBI Taxonomy" id="1045774"/>
    <lineage>
        <taxon>Bacteria</taxon>
        <taxon>Bacillati</taxon>
        <taxon>Actinomycetota</taxon>
        <taxon>Actinomycetes</taxon>
        <taxon>Propionibacteriales</taxon>
        <taxon>Nocardioidaceae</taxon>
        <taxon>Nocardioides</taxon>
    </lineage>
</organism>
<dbReference type="Proteomes" id="UP000199034">
    <property type="component" value="Unassembled WGS sequence"/>
</dbReference>
<evidence type="ECO:0000313" key="3">
    <source>
        <dbReference type="Proteomes" id="UP000199034"/>
    </source>
</evidence>
<dbReference type="EMBL" id="FMZM01000005">
    <property type="protein sequence ID" value="SDD06648.1"/>
    <property type="molecule type" value="Genomic_DNA"/>
</dbReference>
<dbReference type="GO" id="GO:0004527">
    <property type="term" value="F:exonuclease activity"/>
    <property type="evidence" value="ECO:0007669"/>
    <property type="project" value="UniProtKB-KW"/>
</dbReference>
<feature type="signal peptide" evidence="1">
    <location>
        <begin position="1"/>
        <end position="30"/>
    </location>
</feature>
<feature type="chain" id="PRO_5038750744" evidence="1">
    <location>
        <begin position="31"/>
        <end position="448"/>
    </location>
</feature>
<keyword evidence="2" id="KW-0378">Hydrolase</keyword>
<sequence>MPARPTARLVQALTALLLLAFVLGTAPAQAGVATTALERRNTNPTGTNAGSPANGVGGLGLSLASLPDGRIKVSWKRPGPVKRLKHYVLTVGPSRRLDRDVKTYKVNRRKTSIVVARAVDALPTSGNYSFVRISAIRKKGTKGGSPTKWIQAPLTFPCTALPQDRVTVGTFNVRTWKGDTTDKPKGLGWNLRGPNVIKDIRRSGARVVALQEASGKEGMGNGSVRQHQWIIDRLNEADDSAAWVDGVDNSYYGVLGGLTGTRIIYDANVYTELAQGLSRVTDPKAPLDSLMPWVRLQATSGTQASFVVTSNHLRVGETRGDFDIRGRQTAKTLGFLKSLRKAFPSDQIVVAGDLNSTANTMPFNNVQRALLNAGLYDTYATSALKGAHMPTSNLYKFPLGPSPHRRDYILTYGGPRGSCGYTNLYFTAKSQTSSDHFMQVASVPLRHL</sequence>
<accession>A0A1G6RQ33</accession>
<keyword evidence="3" id="KW-1185">Reference proteome</keyword>
<dbReference type="SUPFAM" id="SSF56219">
    <property type="entry name" value="DNase I-like"/>
    <property type="match status" value="1"/>
</dbReference>
<dbReference type="STRING" id="1045774.SAMN05421872_105362"/>
<keyword evidence="2" id="KW-0540">Nuclease</keyword>
<evidence type="ECO:0000256" key="1">
    <source>
        <dbReference type="SAM" id="SignalP"/>
    </source>
</evidence>
<name>A0A1G6RQ33_9ACTN</name>
<gene>
    <name evidence="2" type="ORF">SAMN05421872_105362</name>
</gene>
<dbReference type="AlphaFoldDB" id="A0A1G6RQ33"/>
<reference evidence="2 3" key="1">
    <citation type="submission" date="2016-10" db="EMBL/GenBank/DDBJ databases">
        <authorList>
            <person name="de Groot N.N."/>
        </authorList>
    </citation>
    <scope>NUCLEOTIDE SEQUENCE [LARGE SCALE GENOMIC DNA]</scope>
    <source>
        <strain evidence="2 3">CGMCC 4.6858</strain>
    </source>
</reference>
<keyword evidence="1" id="KW-0732">Signal</keyword>
<evidence type="ECO:0000313" key="2">
    <source>
        <dbReference type="EMBL" id="SDD06648.1"/>
    </source>
</evidence>
<dbReference type="Gene3D" id="3.60.10.10">
    <property type="entry name" value="Endonuclease/exonuclease/phosphatase"/>
    <property type="match status" value="1"/>
</dbReference>
<protein>
    <submittedName>
        <fullName evidence="2">Metal-dependent hydrolase, endonuclease/exonuclease/phosphatase family</fullName>
    </submittedName>
</protein>
<keyword evidence="2" id="KW-0269">Exonuclease</keyword>
<dbReference type="GO" id="GO:0004519">
    <property type="term" value="F:endonuclease activity"/>
    <property type="evidence" value="ECO:0007669"/>
    <property type="project" value="UniProtKB-KW"/>
</dbReference>
<proteinExistence type="predicted"/>
<dbReference type="OrthoDB" id="3767669at2"/>